<evidence type="ECO:0008006" key="3">
    <source>
        <dbReference type="Google" id="ProtNLM"/>
    </source>
</evidence>
<gene>
    <name evidence="1" type="ORF">PLOB_00043789</name>
</gene>
<organism evidence="1 2">
    <name type="scientific">Porites lobata</name>
    <dbReference type="NCBI Taxonomy" id="104759"/>
    <lineage>
        <taxon>Eukaryota</taxon>
        <taxon>Metazoa</taxon>
        <taxon>Cnidaria</taxon>
        <taxon>Anthozoa</taxon>
        <taxon>Hexacorallia</taxon>
        <taxon>Scleractinia</taxon>
        <taxon>Fungiina</taxon>
        <taxon>Poritidae</taxon>
        <taxon>Porites</taxon>
    </lineage>
</organism>
<keyword evidence="2" id="KW-1185">Reference proteome</keyword>
<dbReference type="Proteomes" id="UP001159405">
    <property type="component" value="Unassembled WGS sequence"/>
</dbReference>
<dbReference type="Gene3D" id="3.60.10.10">
    <property type="entry name" value="Endonuclease/exonuclease/phosphatase"/>
    <property type="match status" value="1"/>
</dbReference>
<comment type="caution">
    <text evidence="1">The sequence shown here is derived from an EMBL/GenBank/DDBJ whole genome shotgun (WGS) entry which is preliminary data.</text>
</comment>
<protein>
    <recommendedName>
        <fullName evidence="3">Endonuclease/exonuclease/phosphatase domain-containing protein</fullName>
    </recommendedName>
</protein>
<dbReference type="InterPro" id="IPR036691">
    <property type="entry name" value="Endo/exonu/phosph_ase_sf"/>
</dbReference>
<proteinExistence type="predicted"/>
<dbReference type="Gene3D" id="3.30.70.1820">
    <property type="entry name" value="L1 transposable element, RRM domain"/>
    <property type="match status" value="1"/>
</dbReference>
<sequence length="322" mass="37801">MENSVRALRRELNSSKVAQAELDKTVKDLKESVDFGHGRIDQVELKAFKHDSALKEAKEALEKKYLYLEAYSRRETLKFAAGIPESEGESQEDTRRILVEFLSNQLGFHYPEEIEFQRIHRIGKKGDRPRMIIARFLRYADRERVMKNPFKLKETDFKIFEDLPKELFSLRKKYLPAFYEAKKAGKKAVIDEFEMKSIITDDNGRYILLNAKVQGSDYILGNVYAPNKIKEQCNFFVELQQKFDDFITIQDQRIIIGGDFNVIMDQNLDCAGGSPKEKESVKFLNDICLNYDLIDVWRTRNPDSTLFTWRQKKPLIQRRLDF</sequence>
<accession>A0ABN8PHR1</accession>
<dbReference type="EMBL" id="CALNXK010000072">
    <property type="protein sequence ID" value="CAH3144110.1"/>
    <property type="molecule type" value="Genomic_DNA"/>
</dbReference>
<evidence type="ECO:0000313" key="2">
    <source>
        <dbReference type="Proteomes" id="UP001159405"/>
    </source>
</evidence>
<reference evidence="1 2" key="1">
    <citation type="submission" date="2022-05" db="EMBL/GenBank/DDBJ databases">
        <authorList>
            <consortium name="Genoscope - CEA"/>
            <person name="William W."/>
        </authorList>
    </citation>
    <scope>NUCLEOTIDE SEQUENCE [LARGE SCALE GENOMIC DNA]</scope>
</reference>
<dbReference type="PANTHER" id="PTHR11505">
    <property type="entry name" value="L1 TRANSPOSABLE ELEMENT-RELATED"/>
    <property type="match status" value="1"/>
</dbReference>
<dbReference type="InterPro" id="IPR004244">
    <property type="entry name" value="Transposase_22"/>
</dbReference>
<evidence type="ECO:0000313" key="1">
    <source>
        <dbReference type="EMBL" id="CAH3144110.1"/>
    </source>
</evidence>
<dbReference type="SUPFAM" id="SSF56219">
    <property type="entry name" value="DNase I-like"/>
    <property type="match status" value="1"/>
</dbReference>
<name>A0ABN8PHR1_9CNID</name>